<dbReference type="Proteomes" id="UP000189703">
    <property type="component" value="Unplaced"/>
</dbReference>
<dbReference type="Pfam" id="PF04266">
    <property type="entry name" value="ASCH"/>
    <property type="match status" value="1"/>
</dbReference>
<gene>
    <name evidence="3" type="primary">LOC104587010</name>
</gene>
<proteinExistence type="predicted"/>
<dbReference type="SMART" id="SM01022">
    <property type="entry name" value="ASCH"/>
    <property type="match status" value="1"/>
</dbReference>
<dbReference type="OMA" id="ANCCWLN"/>
<dbReference type="PANTHER" id="PTHR34204">
    <property type="entry name" value="RNA-BINDING ASCH DOMAIN PROTEIN"/>
    <property type="match status" value="1"/>
</dbReference>
<dbReference type="PANTHER" id="PTHR34204:SF2">
    <property type="entry name" value="RNA-BINDING ASCH DOMAIN PROTEIN"/>
    <property type="match status" value="1"/>
</dbReference>
<dbReference type="RefSeq" id="XP_010242734.1">
    <property type="nucleotide sequence ID" value="XM_010244432.2"/>
</dbReference>
<dbReference type="CDD" id="cd06555">
    <property type="entry name" value="ASCH_PF0470_like"/>
    <property type="match status" value="1"/>
</dbReference>
<protein>
    <submittedName>
        <fullName evidence="3">Uncharacterized protein LOC104587010 isoform X1</fullName>
    </submittedName>
</protein>
<dbReference type="Gene3D" id="2.30.130.30">
    <property type="entry name" value="Hypothetical protein"/>
    <property type="match status" value="1"/>
</dbReference>
<dbReference type="AlphaFoldDB" id="A0A1U7YU54"/>
<dbReference type="KEGG" id="nnu:104587010"/>
<evidence type="ECO:0000313" key="2">
    <source>
        <dbReference type="Proteomes" id="UP000189703"/>
    </source>
</evidence>
<dbReference type="SUPFAM" id="SSF88697">
    <property type="entry name" value="PUA domain-like"/>
    <property type="match status" value="1"/>
</dbReference>
<organism evidence="2 3">
    <name type="scientific">Nelumbo nucifera</name>
    <name type="common">Sacred lotus</name>
    <dbReference type="NCBI Taxonomy" id="4432"/>
    <lineage>
        <taxon>Eukaryota</taxon>
        <taxon>Viridiplantae</taxon>
        <taxon>Streptophyta</taxon>
        <taxon>Embryophyta</taxon>
        <taxon>Tracheophyta</taxon>
        <taxon>Spermatophyta</taxon>
        <taxon>Magnoliopsida</taxon>
        <taxon>Proteales</taxon>
        <taxon>Nelumbonaceae</taxon>
        <taxon>Nelumbo</taxon>
    </lineage>
</organism>
<dbReference type="eggNOG" id="ENOG502QW79">
    <property type="taxonomic scope" value="Eukaryota"/>
</dbReference>
<reference evidence="3" key="1">
    <citation type="submission" date="2025-08" db="UniProtKB">
        <authorList>
            <consortium name="RefSeq"/>
        </authorList>
    </citation>
    <scope>IDENTIFICATION</scope>
</reference>
<dbReference type="InParanoid" id="A0A1U7YU54"/>
<dbReference type="FunCoup" id="A0A1U7YU54">
    <property type="interactions" value="322"/>
</dbReference>
<dbReference type="GeneID" id="104587010"/>
<sequence length="397" mass="44252">MEGLLPPRSSPGVSLVQLADCIEQLLKFILSSCVDRTLEIDLGLSEEYCSNLLRADPSDGNFDVGDVAEGMPHYPLYKSLTSALYQCITSRAFKRTSNKLVLAQEDESFKQKEHDWNNIILEKGSELTNVLKTVGFELHVQEPFFSQLRDGTKTIEGRCAVGDYNKIGPGSLLLLNKCFMLEVQDVKKYASFYEMLEMEDLLKVLPGIKGIEEGVQIYQKFYTEEKEKANGVLAICVSIPATQPYLSLARIICELSYEGIGTLLGLKHTVGTLPESLPPPRSALLSSFMMLQNPNVKGSTLTKGARALAKHVNRSSDGWWGSFQGNDSDKNRIALEVIKNIISHCCWTNIHVVPPYGGVLEIRVADGYGARWFKDGSEFIGFLEPYMEDGHSKGWRH</sequence>
<name>A0A1U7YU54_NELNU</name>
<dbReference type="OrthoDB" id="112749at2759"/>
<feature type="domain" description="ASCH" evidence="1">
    <location>
        <begin position="138"/>
        <end position="241"/>
    </location>
</feature>
<accession>A0A1U7YU54</accession>
<keyword evidence="2" id="KW-1185">Reference proteome</keyword>
<dbReference type="InterPro" id="IPR015947">
    <property type="entry name" value="PUA-like_sf"/>
</dbReference>
<evidence type="ECO:0000313" key="3">
    <source>
        <dbReference type="RefSeq" id="XP_010242734.1"/>
    </source>
</evidence>
<evidence type="ECO:0000259" key="1">
    <source>
        <dbReference type="SMART" id="SM01022"/>
    </source>
</evidence>
<dbReference type="InterPro" id="IPR007374">
    <property type="entry name" value="ASCH_domain"/>
</dbReference>